<dbReference type="EC" id="3.6.1.7" evidence="2"/>
<dbReference type="EMBL" id="JBJQND010000006">
    <property type="protein sequence ID" value="KAL3874063.1"/>
    <property type="molecule type" value="Genomic_DNA"/>
</dbReference>
<dbReference type="PANTHER" id="PTHR10029:SF3">
    <property type="entry name" value="ACYLPHOSPHATASE-RELATED"/>
    <property type="match status" value="1"/>
</dbReference>
<organism evidence="8 9">
    <name type="scientific">Sinanodonta woodiana</name>
    <name type="common">Chinese pond mussel</name>
    <name type="synonym">Anodonta woodiana</name>
    <dbReference type="NCBI Taxonomy" id="1069815"/>
    <lineage>
        <taxon>Eukaryota</taxon>
        <taxon>Metazoa</taxon>
        <taxon>Spiralia</taxon>
        <taxon>Lophotrochozoa</taxon>
        <taxon>Mollusca</taxon>
        <taxon>Bivalvia</taxon>
        <taxon>Autobranchia</taxon>
        <taxon>Heteroconchia</taxon>
        <taxon>Palaeoheterodonta</taxon>
        <taxon>Unionida</taxon>
        <taxon>Unionoidea</taxon>
        <taxon>Unionidae</taxon>
        <taxon>Unioninae</taxon>
        <taxon>Sinanodonta</taxon>
    </lineage>
</organism>
<evidence type="ECO:0000256" key="1">
    <source>
        <dbReference type="ARBA" id="ARBA00005614"/>
    </source>
</evidence>
<protein>
    <recommendedName>
        <fullName evidence="2">acylphosphatase</fullName>
        <ecNumber evidence="2">3.6.1.7</ecNumber>
    </recommendedName>
</protein>
<dbReference type="GO" id="GO:0003998">
    <property type="term" value="F:acylphosphatase activity"/>
    <property type="evidence" value="ECO:0007669"/>
    <property type="project" value="UniProtKB-EC"/>
</dbReference>
<evidence type="ECO:0000259" key="7">
    <source>
        <dbReference type="PROSITE" id="PS51160"/>
    </source>
</evidence>
<dbReference type="Gene3D" id="3.30.70.100">
    <property type="match status" value="1"/>
</dbReference>
<dbReference type="PROSITE" id="PS51160">
    <property type="entry name" value="ACYLPHOSPHATASE_3"/>
    <property type="match status" value="1"/>
</dbReference>
<gene>
    <name evidence="8" type="ORF">ACJMK2_037127</name>
</gene>
<proteinExistence type="inferred from homology"/>
<sequence>MKSQNRKVNLYYMKLTTIINGFRKFLYFQYTKKKARSLGLVGWVENTERGTVVGQVQGPAEQIAAMKDWLRLEGSPESKIEKCVFTKEGVIEKLTHEIFRVVE</sequence>
<keyword evidence="9" id="KW-1185">Reference proteome</keyword>
<reference evidence="8 9" key="1">
    <citation type="submission" date="2024-11" db="EMBL/GenBank/DDBJ databases">
        <title>Chromosome-level genome assembly of the freshwater bivalve Anodonta woodiana.</title>
        <authorList>
            <person name="Chen X."/>
        </authorList>
    </citation>
    <scope>NUCLEOTIDE SEQUENCE [LARGE SCALE GENOMIC DNA]</scope>
    <source>
        <strain evidence="8">MN2024</strain>
        <tissue evidence="8">Gills</tissue>
    </source>
</reference>
<accession>A0ABD3WMW2</accession>
<dbReference type="InterPro" id="IPR001792">
    <property type="entry name" value="Acylphosphatase-like_dom"/>
</dbReference>
<dbReference type="SUPFAM" id="SSF54975">
    <property type="entry name" value="Acylphosphatase/BLUF domain-like"/>
    <property type="match status" value="1"/>
</dbReference>
<comment type="catalytic activity">
    <reaction evidence="4">
        <text>an acyl phosphate + H2O = a carboxylate + phosphate + H(+)</text>
        <dbReference type="Rhea" id="RHEA:14965"/>
        <dbReference type="ChEBI" id="CHEBI:15377"/>
        <dbReference type="ChEBI" id="CHEBI:15378"/>
        <dbReference type="ChEBI" id="CHEBI:29067"/>
        <dbReference type="ChEBI" id="CHEBI:43474"/>
        <dbReference type="ChEBI" id="CHEBI:59918"/>
        <dbReference type="EC" id="3.6.1.7"/>
    </reaction>
</comment>
<evidence type="ECO:0000256" key="4">
    <source>
        <dbReference type="ARBA" id="ARBA00047645"/>
    </source>
</evidence>
<dbReference type="AlphaFoldDB" id="A0ABD3WMW2"/>
<name>A0ABD3WMW2_SINWO</name>
<evidence type="ECO:0000313" key="8">
    <source>
        <dbReference type="EMBL" id="KAL3874063.1"/>
    </source>
</evidence>
<comment type="similarity">
    <text evidence="1 6">Belongs to the acylphosphatase family.</text>
</comment>
<dbReference type="InterPro" id="IPR020456">
    <property type="entry name" value="Acylphosphatase"/>
</dbReference>
<comment type="caution">
    <text evidence="5">Lacks conserved residue(s) required for the propagation of feature annotation.</text>
</comment>
<evidence type="ECO:0000256" key="6">
    <source>
        <dbReference type="RuleBase" id="RU004168"/>
    </source>
</evidence>
<dbReference type="PANTHER" id="PTHR10029">
    <property type="entry name" value="ACYLPHOSPHATASE"/>
    <property type="match status" value="1"/>
</dbReference>
<dbReference type="Pfam" id="PF00708">
    <property type="entry name" value="Acylphosphatase"/>
    <property type="match status" value="1"/>
</dbReference>
<dbReference type="InterPro" id="IPR036046">
    <property type="entry name" value="Acylphosphatase-like_dom_sf"/>
</dbReference>
<evidence type="ECO:0000313" key="9">
    <source>
        <dbReference type="Proteomes" id="UP001634394"/>
    </source>
</evidence>
<evidence type="ECO:0000256" key="2">
    <source>
        <dbReference type="ARBA" id="ARBA00012150"/>
    </source>
</evidence>
<evidence type="ECO:0000256" key="5">
    <source>
        <dbReference type="PROSITE-ProRule" id="PRU00520"/>
    </source>
</evidence>
<evidence type="ECO:0000256" key="3">
    <source>
        <dbReference type="ARBA" id="ARBA00022801"/>
    </source>
</evidence>
<comment type="caution">
    <text evidence="8">The sequence shown here is derived from an EMBL/GenBank/DDBJ whole genome shotgun (WGS) entry which is preliminary data.</text>
</comment>
<feature type="domain" description="Acylphosphatase-like" evidence="7">
    <location>
        <begin position="10"/>
        <end position="103"/>
    </location>
</feature>
<dbReference type="PRINTS" id="PR00112">
    <property type="entry name" value="ACYLPHPHTASE"/>
</dbReference>
<dbReference type="Proteomes" id="UP001634394">
    <property type="component" value="Unassembled WGS sequence"/>
</dbReference>
<keyword evidence="3" id="KW-0378">Hydrolase</keyword>